<feature type="transmembrane region" description="Helical" evidence="1">
    <location>
        <begin position="138"/>
        <end position="157"/>
    </location>
</feature>
<protein>
    <submittedName>
        <fullName evidence="2">Uncharacterized protein</fullName>
    </submittedName>
</protein>
<reference evidence="2 3" key="1">
    <citation type="submission" date="2024-08" db="EMBL/GenBank/DDBJ databases">
        <authorList>
            <person name="Cucini C."/>
            <person name="Frati F."/>
        </authorList>
    </citation>
    <scope>NUCLEOTIDE SEQUENCE [LARGE SCALE GENOMIC DNA]</scope>
</reference>
<keyword evidence="1" id="KW-0812">Transmembrane</keyword>
<dbReference type="Proteomes" id="UP001642540">
    <property type="component" value="Unassembled WGS sequence"/>
</dbReference>
<dbReference type="EMBL" id="CAXLJM020000041">
    <property type="protein sequence ID" value="CAL8109452.1"/>
    <property type="molecule type" value="Genomic_DNA"/>
</dbReference>
<proteinExistence type="predicted"/>
<feature type="transmembrane region" description="Helical" evidence="1">
    <location>
        <begin position="177"/>
        <end position="194"/>
    </location>
</feature>
<name>A0ABP1QNR5_9HEXA</name>
<accession>A0ABP1QNR5</accession>
<gene>
    <name evidence="2" type="ORF">ODALV1_LOCUS13379</name>
</gene>
<evidence type="ECO:0000313" key="2">
    <source>
        <dbReference type="EMBL" id="CAL8109452.1"/>
    </source>
</evidence>
<feature type="transmembrane region" description="Helical" evidence="1">
    <location>
        <begin position="214"/>
        <end position="233"/>
    </location>
</feature>
<keyword evidence="1" id="KW-0472">Membrane</keyword>
<evidence type="ECO:0000313" key="3">
    <source>
        <dbReference type="Proteomes" id="UP001642540"/>
    </source>
</evidence>
<comment type="caution">
    <text evidence="2">The sequence shown here is derived from an EMBL/GenBank/DDBJ whole genome shotgun (WGS) entry which is preliminary data.</text>
</comment>
<keyword evidence="3" id="KW-1185">Reference proteome</keyword>
<keyword evidence="1" id="KW-1133">Transmembrane helix</keyword>
<evidence type="ECO:0000256" key="1">
    <source>
        <dbReference type="SAM" id="Phobius"/>
    </source>
</evidence>
<sequence length="297" mass="34018">MPLKVSNFLKKSYEDIEMFWCCKMPKGKSQYKVEFIGWITLGYVLGLKRLPANYISLAIIKTFVVLNKTLKPKVHEFQVKVLEQSRPGGKLSVVTYNPDVAPPLLQSQFRNICLFGIWTGSVWAIGKFTKIDVSRQENCALISTTAITSTASILLMTTLSFDSFPNIVGFHRRCCELWILAAVCVLAFIMLFLVQRLQRIFRGEIKPSQTIRMWWESTLFVFCLYMMLLYIPVIHKGFSTRNVIEHKSEILATAVLPTEVSNALKSSSAIGHRVLKSMARTYSRFLRYETSYIQQLS</sequence>
<organism evidence="2 3">
    <name type="scientific">Orchesella dallaii</name>
    <dbReference type="NCBI Taxonomy" id="48710"/>
    <lineage>
        <taxon>Eukaryota</taxon>
        <taxon>Metazoa</taxon>
        <taxon>Ecdysozoa</taxon>
        <taxon>Arthropoda</taxon>
        <taxon>Hexapoda</taxon>
        <taxon>Collembola</taxon>
        <taxon>Entomobryomorpha</taxon>
        <taxon>Entomobryoidea</taxon>
        <taxon>Orchesellidae</taxon>
        <taxon>Orchesellinae</taxon>
        <taxon>Orchesella</taxon>
    </lineage>
</organism>